<comment type="caution">
    <text evidence="1">The sequence shown here is derived from an EMBL/GenBank/DDBJ whole genome shotgun (WGS) entry which is preliminary data.</text>
</comment>
<proteinExistence type="predicted"/>
<keyword evidence="1" id="KW-0378">Hydrolase</keyword>
<dbReference type="RefSeq" id="WP_146949456.1">
    <property type="nucleotide sequence ID" value="NZ_VOQF01000008.1"/>
</dbReference>
<dbReference type="OrthoDB" id="9802640at2"/>
<sequence length="101" mass="11682">MSKKQIGSCELCGREEVETTIHHLTPKEMGGAFLPTAKLCIPCHKQIHALYMNDELAARLSTIHELKQDEKLKSFVKWIRKQPSSKLVQIRKSKERKQRGR</sequence>
<dbReference type="AlphaFoldDB" id="A0A5C6VYH6"/>
<dbReference type="PANTHER" id="PTHR37827">
    <property type="entry name" value="TUDOR DOMAIN-CONTAINING PROTEIN"/>
    <property type="match status" value="1"/>
</dbReference>
<protein>
    <submittedName>
        <fullName evidence="1">HNH endonuclease</fullName>
    </submittedName>
</protein>
<organism evidence="1 2">
    <name type="scientific">Metabacillus litoralis</name>
    <dbReference type="NCBI Taxonomy" id="152268"/>
    <lineage>
        <taxon>Bacteria</taxon>
        <taxon>Bacillati</taxon>
        <taxon>Bacillota</taxon>
        <taxon>Bacilli</taxon>
        <taxon>Bacillales</taxon>
        <taxon>Bacillaceae</taxon>
        <taxon>Metabacillus</taxon>
    </lineage>
</organism>
<reference evidence="1 2" key="1">
    <citation type="journal article" date="2005" name="Int. J. Syst. Evol. Microbiol.">
        <title>Bacillus litoralis sp. nov., isolated from a tidal flat of the Yellow Sea in Korea.</title>
        <authorList>
            <person name="Yoon J.H."/>
            <person name="Oh T.K."/>
        </authorList>
    </citation>
    <scope>NUCLEOTIDE SEQUENCE [LARGE SCALE GENOMIC DNA]</scope>
    <source>
        <strain evidence="1 2">SW-211</strain>
    </source>
</reference>
<keyword evidence="2" id="KW-1185">Reference proteome</keyword>
<keyword evidence="1" id="KW-0255">Endonuclease</keyword>
<accession>A0A5C6VYH6</accession>
<dbReference type="GO" id="GO:0004519">
    <property type="term" value="F:endonuclease activity"/>
    <property type="evidence" value="ECO:0007669"/>
    <property type="project" value="UniProtKB-KW"/>
</dbReference>
<gene>
    <name evidence="1" type="ORF">FS935_14905</name>
</gene>
<dbReference type="PANTHER" id="PTHR37827:SF1">
    <property type="entry name" value="HNH DOMAIN-CONTAINING PROTEIN"/>
    <property type="match status" value="1"/>
</dbReference>
<keyword evidence="1" id="KW-0540">Nuclease</keyword>
<dbReference type="Proteomes" id="UP000321363">
    <property type="component" value="Unassembled WGS sequence"/>
</dbReference>
<evidence type="ECO:0000313" key="2">
    <source>
        <dbReference type="Proteomes" id="UP000321363"/>
    </source>
</evidence>
<dbReference type="EMBL" id="VOQF01000008">
    <property type="protein sequence ID" value="TXC89658.1"/>
    <property type="molecule type" value="Genomic_DNA"/>
</dbReference>
<evidence type="ECO:0000313" key="1">
    <source>
        <dbReference type="EMBL" id="TXC89658.1"/>
    </source>
</evidence>
<name>A0A5C6VYH6_9BACI</name>